<reference evidence="1" key="1">
    <citation type="submission" date="2020-03" db="EMBL/GenBank/DDBJ databases">
        <title>The deep terrestrial virosphere.</title>
        <authorList>
            <person name="Holmfeldt K."/>
            <person name="Nilsson E."/>
            <person name="Simone D."/>
            <person name="Lopez-Fernandez M."/>
            <person name="Wu X."/>
            <person name="de Brujin I."/>
            <person name="Lundin D."/>
            <person name="Andersson A."/>
            <person name="Bertilsson S."/>
            <person name="Dopson M."/>
        </authorList>
    </citation>
    <scope>NUCLEOTIDE SEQUENCE</scope>
    <source>
        <strain evidence="2">MM415A02602</strain>
        <strain evidence="1">MM415B00820</strain>
    </source>
</reference>
<dbReference type="AlphaFoldDB" id="A0A6M3IYU4"/>
<protein>
    <recommendedName>
        <fullName evidence="3">VRR-NUC domain-containing protein</fullName>
    </recommendedName>
</protein>
<evidence type="ECO:0000313" key="2">
    <source>
        <dbReference type="EMBL" id="QJA72817.1"/>
    </source>
</evidence>
<gene>
    <name evidence="2" type="ORF">MM415A02602_0010</name>
    <name evidence="1" type="ORF">MM415B00820_0039</name>
</gene>
<sequence>MIKSSMNKTETAFAQYCELLKKAGEILDYRFEPMKFMLAGNVEGKHNAVTYLPDFLIIHQDHFELAETKAKNKDWTSMKDDARCKINIAAELFPWFRWTIYYLERGRWTKELVN</sequence>
<evidence type="ECO:0008006" key="3">
    <source>
        <dbReference type="Google" id="ProtNLM"/>
    </source>
</evidence>
<accession>A0A6M3IYU4</accession>
<dbReference type="EMBL" id="MT141463">
    <property type="protein sequence ID" value="QJA62177.1"/>
    <property type="molecule type" value="Genomic_DNA"/>
</dbReference>
<name>A0A6M3IYU4_9ZZZZ</name>
<evidence type="ECO:0000313" key="1">
    <source>
        <dbReference type="EMBL" id="QJA62177.1"/>
    </source>
</evidence>
<dbReference type="Gene3D" id="3.40.91.30">
    <property type="match status" value="1"/>
</dbReference>
<dbReference type="EMBL" id="MT141980">
    <property type="protein sequence ID" value="QJA72817.1"/>
    <property type="molecule type" value="Genomic_DNA"/>
</dbReference>
<organism evidence="1">
    <name type="scientific">viral metagenome</name>
    <dbReference type="NCBI Taxonomy" id="1070528"/>
    <lineage>
        <taxon>unclassified sequences</taxon>
        <taxon>metagenomes</taxon>
        <taxon>organismal metagenomes</taxon>
    </lineage>
</organism>
<proteinExistence type="predicted"/>